<dbReference type="Pfam" id="PF00003">
    <property type="entry name" value="7tm_3"/>
    <property type="match status" value="1"/>
</dbReference>
<dbReference type="SUPFAM" id="SSF53850">
    <property type="entry name" value="Periplasmic binding protein-like II"/>
    <property type="match status" value="1"/>
</dbReference>
<keyword evidence="6" id="KW-0675">Receptor</keyword>
<feature type="transmembrane region" description="Helical" evidence="9">
    <location>
        <begin position="612"/>
        <end position="632"/>
    </location>
</feature>
<feature type="transmembrane region" description="Helical" evidence="9">
    <location>
        <begin position="652"/>
        <end position="670"/>
    </location>
</feature>
<dbReference type="Gene3D" id="3.40.190.10">
    <property type="entry name" value="Periplasmic binding protein-like II"/>
    <property type="match status" value="2"/>
</dbReference>
<dbReference type="PROSITE" id="PS50259">
    <property type="entry name" value="G_PROTEIN_RECEP_F3_4"/>
    <property type="match status" value="1"/>
</dbReference>
<protein>
    <recommendedName>
        <fullName evidence="11">G-protein coupled receptors family 3 profile domain-containing protein</fullName>
    </recommendedName>
</protein>
<feature type="transmembrane region" description="Helical" evidence="9">
    <location>
        <begin position="576"/>
        <end position="597"/>
    </location>
</feature>
<feature type="transmembrane region" description="Helical" evidence="9">
    <location>
        <begin position="535"/>
        <end position="555"/>
    </location>
</feature>
<evidence type="ECO:0000259" key="11">
    <source>
        <dbReference type="PROSITE" id="PS50259"/>
    </source>
</evidence>
<feature type="domain" description="G-protein coupled receptors family 3 profile" evidence="11">
    <location>
        <begin position="466"/>
        <end position="708"/>
    </location>
</feature>
<comment type="caution">
    <text evidence="12">The sequence shown here is derived from an EMBL/GenBank/DDBJ whole genome shotgun (WGS) entry which is preliminary data.</text>
</comment>
<evidence type="ECO:0000256" key="1">
    <source>
        <dbReference type="ARBA" id="ARBA00004141"/>
    </source>
</evidence>
<keyword evidence="3 9" id="KW-1133">Transmembrane helix</keyword>
<gene>
    <name evidence="12" type="ORF">HK100_002380</name>
</gene>
<dbReference type="InterPro" id="IPR002455">
    <property type="entry name" value="GPCR3_GABA-B"/>
</dbReference>
<keyword evidence="10" id="KW-0732">Signal</keyword>
<feature type="transmembrane region" description="Helical" evidence="9">
    <location>
        <begin position="502"/>
        <end position="523"/>
    </location>
</feature>
<dbReference type="GO" id="GO:0007214">
    <property type="term" value="P:gamma-aminobutyric acid signaling pathway"/>
    <property type="evidence" value="ECO:0007669"/>
    <property type="project" value="TreeGrafter"/>
</dbReference>
<evidence type="ECO:0000313" key="12">
    <source>
        <dbReference type="EMBL" id="KAJ3112327.1"/>
    </source>
</evidence>
<evidence type="ECO:0000313" key="13">
    <source>
        <dbReference type="Proteomes" id="UP001211907"/>
    </source>
</evidence>
<reference evidence="12" key="1">
    <citation type="submission" date="2020-05" db="EMBL/GenBank/DDBJ databases">
        <title>Phylogenomic resolution of chytrid fungi.</title>
        <authorList>
            <person name="Stajich J.E."/>
            <person name="Amses K."/>
            <person name="Simmons R."/>
            <person name="Seto K."/>
            <person name="Myers J."/>
            <person name="Bonds A."/>
            <person name="Quandt C.A."/>
            <person name="Barry K."/>
            <person name="Liu P."/>
            <person name="Grigoriev I."/>
            <person name="Longcore J.E."/>
            <person name="James T.Y."/>
        </authorList>
    </citation>
    <scope>NUCLEOTIDE SEQUENCE</scope>
    <source>
        <strain evidence="12">JEL0513</strain>
    </source>
</reference>
<feature type="transmembrane region" description="Helical" evidence="9">
    <location>
        <begin position="682"/>
        <end position="705"/>
    </location>
</feature>
<dbReference type="InterPro" id="IPR017978">
    <property type="entry name" value="GPCR_3_C"/>
</dbReference>
<evidence type="ECO:0000256" key="3">
    <source>
        <dbReference type="ARBA" id="ARBA00022989"/>
    </source>
</evidence>
<dbReference type="GO" id="GO:0038039">
    <property type="term" value="C:G protein-coupled receptor heterodimeric complex"/>
    <property type="evidence" value="ECO:0007669"/>
    <property type="project" value="TreeGrafter"/>
</dbReference>
<evidence type="ECO:0000256" key="8">
    <source>
        <dbReference type="ARBA" id="ARBA00023224"/>
    </source>
</evidence>
<dbReference type="AlphaFoldDB" id="A0AAD5XAA4"/>
<evidence type="ECO:0000256" key="5">
    <source>
        <dbReference type="ARBA" id="ARBA00023136"/>
    </source>
</evidence>
<comment type="subcellular location">
    <subcellularLocation>
        <location evidence="1">Membrane</location>
        <topology evidence="1">Multi-pass membrane protein</topology>
    </subcellularLocation>
</comment>
<evidence type="ECO:0000256" key="4">
    <source>
        <dbReference type="ARBA" id="ARBA00023040"/>
    </source>
</evidence>
<evidence type="ECO:0000256" key="2">
    <source>
        <dbReference type="ARBA" id="ARBA00022692"/>
    </source>
</evidence>
<proteinExistence type="predicted"/>
<keyword evidence="5 9" id="KW-0472">Membrane</keyword>
<name>A0AAD5XAA4_9FUNG</name>
<feature type="chain" id="PRO_5041897347" description="G-protein coupled receptors family 3 profile domain-containing protein" evidence="10">
    <location>
        <begin position="17"/>
        <end position="844"/>
    </location>
</feature>
<dbReference type="GO" id="GO:0004965">
    <property type="term" value="F:G protein-coupled GABA receptor activity"/>
    <property type="evidence" value="ECO:0007669"/>
    <property type="project" value="InterPro"/>
</dbReference>
<dbReference type="PANTHER" id="PTHR10519:SF20">
    <property type="entry name" value="G-PROTEIN COUPLED RECEPTOR 156-RELATED"/>
    <property type="match status" value="1"/>
</dbReference>
<evidence type="ECO:0000256" key="6">
    <source>
        <dbReference type="ARBA" id="ARBA00023170"/>
    </source>
</evidence>
<evidence type="ECO:0000256" key="9">
    <source>
        <dbReference type="SAM" id="Phobius"/>
    </source>
</evidence>
<evidence type="ECO:0000256" key="7">
    <source>
        <dbReference type="ARBA" id="ARBA00023180"/>
    </source>
</evidence>
<keyword evidence="8" id="KW-0807">Transducer</keyword>
<keyword evidence="13" id="KW-1185">Reference proteome</keyword>
<dbReference type="EMBL" id="JADGJH010001555">
    <property type="protein sequence ID" value="KAJ3112327.1"/>
    <property type="molecule type" value="Genomic_DNA"/>
</dbReference>
<keyword evidence="2 9" id="KW-0812">Transmembrane</keyword>
<accession>A0AAD5XAA4</accession>
<evidence type="ECO:0000256" key="10">
    <source>
        <dbReference type="SAM" id="SignalP"/>
    </source>
</evidence>
<feature type="transmembrane region" description="Helical" evidence="9">
    <location>
        <begin position="466"/>
        <end position="490"/>
    </location>
</feature>
<dbReference type="Proteomes" id="UP001211907">
    <property type="component" value="Unassembled WGS sequence"/>
</dbReference>
<keyword evidence="7" id="KW-0325">Glycoprotein</keyword>
<dbReference type="PANTHER" id="PTHR10519">
    <property type="entry name" value="GABA-B RECEPTOR"/>
    <property type="match status" value="1"/>
</dbReference>
<organism evidence="12 13">
    <name type="scientific">Physocladia obscura</name>
    <dbReference type="NCBI Taxonomy" id="109957"/>
    <lineage>
        <taxon>Eukaryota</taxon>
        <taxon>Fungi</taxon>
        <taxon>Fungi incertae sedis</taxon>
        <taxon>Chytridiomycota</taxon>
        <taxon>Chytridiomycota incertae sedis</taxon>
        <taxon>Chytridiomycetes</taxon>
        <taxon>Chytridiales</taxon>
        <taxon>Chytriomycetaceae</taxon>
        <taxon>Physocladia</taxon>
    </lineage>
</organism>
<feature type="signal peptide" evidence="10">
    <location>
        <begin position="1"/>
        <end position="16"/>
    </location>
</feature>
<sequence>MFALIAILVATRLSFADSYNSVPFRCFDVANTEILGSLCTYNNSNAVSYLVGDFSGSNVATSIIKIWYPGTEGVKEEMIRCAADYIVEEAALGLLVAVNITCLGWGNIVSQPMTVEDHPDMIMMGTTQLGARESIGQIQVLNSWIGYLSTVTGQIITDDFLRFFFYDGSRNGNWYALTLVTDYRLMYINRTVFDALDLMYPPPLGNWSTPYSNTWTWRKFYEYSSKIKNSKDEETKVILAMAQSSGSFMLNQTTVSDPNMPGQTIDWLQTALQNGGFVDFAENTLRPMFMDGSVEVLFNRTYPNFVKWMNTPLNPDPLAYHFEDDMNVGLTCNAETTVASIKMDGPSVALQLNIYDSVKNPTGDISVVVEPGQWGFLGGSLIAMSSYSTNQKLTWNYMTKLVDANNPYITRMNLAGNNLPPYLSAWTNPVWSLPAFDVHKLAIQFAVAPQYPMIAQTKWITYPTGIAIVLAAIAAVGILLSVILIVMLIVHKDEPIIKSTSPLFSILILIGTLLGYASVYVNIGAKTQSLCLADIWLSYNAALMILGNTATKNYCLYKICTSSARFKKATVTDLNLLGFSGAIQIIGNIILVIWTVLSAPAVTVLHPSETSAVGVCLATNSIGQSLAILIIIRKKKLHAQFNVGAKSAYVNINQAIYILTACLVIGGFVYGTPSIDSVTQLLIRLFLVNFALFAISLLLVGYTFASSYSYLGASLTTMSSATSSMMATENTKAANTPGSMSQKEFHVSVMNVKNKMKGWQVGTLQISEDKEGKKTVIFRAKTEDINTMQLISPNTSRFEAQLTDSNNDQVIQLSIIIKAQHLYLIDAGSNELNQVILKLILKMA</sequence>
<keyword evidence="4" id="KW-0297">G-protein coupled receptor</keyword>